<gene>
    <name evidence="2" type="ORF">GCM10017056_17970</name>
</gene>
<comment type="caution">
    <text evidence="2">The sequence shown here is derived from an EMBL/GenBank/DDBJ whole genome shotgun (WGS) entry which is preliminary data.</text>
</comment>
<protein>
    <submittedName>
        <fullName evidence="2">Uncharacterized protein</fullName>
    </submittedName>
</protein>
<feature type="region of interest" description="Disordered" evidence="1">
    <location>
        <begin position="23"/>
        <end position="98"/>
    </location>
</feature>
<accession>A0A8J3GW30</accession>
<dbReference type="RefSeq" id="WP_189679725.1">
    <property type="nucleotide sequence ID" value="NZ_BNCJ01000003.1"/>
</dbReference>
<evidence type="ECO:0000256" key="1">
    <source>
        <dbReference type="SAM" id="MobiDB-lite"/>
    </source>
</evidence>
<sequence>MNIDQIIRMIVNTVLRRAIHTGINAGINAATGKKKGGKRQQDADRMPPPARTVPLPDPDFDDTPIAQQPPGPQDDEARRRAERRAVRQARRAARENGK</sequence>
<keyword evidence="3" id="KW-1185">Reference proteome</keyword>
<feature type="compositionally biased region" description="Basic and acidic residues" evidence="1">
    <location>
        <begin position="75"/>
        <end position="85"/>
    </location>
</feature>
<dbReference type="EMBL" id="BNCJ01000003">
    <property type="protein sequence ID" value="GHF46665.1"/>
    <property type="molecule type" value="Genomic_DNA"/>
</dbReference>
<evidence type="ECO:0000313" key="3">
    <source>
        <dbReference type="Proteomes" id="UP000626220"/>
    </source>
</evidence>
<feature type="compositionally biased region" description="Pro residues" evidence="1">
    <location>
        <begin position="46"/>
        <end position="57"/>
    </location>
</feature>
<organism evidence="2 3">
    <name type="scientific">Seohaeicola zhoushanensis</name>
    <dbReference type="NCBI Taxonomy" id="1569283"/>
    <lineage>
        <taxon>Bacteria</taxon>
        <taxon>Pseudomonadati</taxon>
        <taxon>Pseudomonadota</taxon>
        <taxon>Alphaproteobacteria</taxon>
        <taxon>Rhodobacterales</taxon>
        <taxon>Roseobacteraceae</taxon>
        <taxon>Seohaeicola</taxon>
    </lineage>
</organism>
<dbReference type="Proteomes" id="UP000626220">
    <property type="component" value="Unassembled WGS sequence"/>
</dbReference>
<proteinExistence type="predicted"/>
<evidence type="ECO:0000313" key="2">
    <source>
        <dbReference type="EMBL" id="GHF46665.1"/>
    </source>
</evidence>
<name>A0A8J3GW30_9RHOB</name>
<reference evidence="2" key="1">
    <citation type="journal article" date="2014" name="Int. J. Syst. Evol. Microbiol.">
        <title>Complete genome sequence of Corynebacterium casei LMG S-19264T (=DSM 44701T), isolated from a smear-ripened cheese.</title>
        <authorList>
            <consortium name="US DOE Joint Genome Institute (JGI-PGF)"/>
            <person name="Walter F."/>
            <person name="Albersmeier A."/>
            <person name="Kalinowski J."/>
            <person name="Ruckert C."/>
        </authorList>
    </citation>
    <scope>NUCLEOTIDE SEQUENCE</scope>
    <source>
        <strain evidence="2">KCTC 42650</strain>
    </source>
</reference>
<dbReference type="AlphaFoldDB" id="A0A8J3GW30"/>
<reference evidence="2" key="2">
    <citation type="submission" date="2020-09" db="EMBL/GenBank/DDBJ databases">
        <authorList>
            <person name="Sun Q."/>
            <person name="Kim S."/>
        </authorList>
    </citation>
    <scope>NUCLEOTIDE SEQUENCE</scope>
    <source>
        <strain evidence="2">KCTC 42650</strain>
    </source>
</reference>